<proteinExistence type="predicted"/>
<gene>
    <name evidence="1" type="ORF">BS297_15735</name>
</gene>
<protein>
    <submittedName>
        <fullName evidence="1">Uncharacterized protein</fullName>
    </submittedName>
</protein>
<evidence type="ECO:0000313" key="1">
    <source>
        <dbReference type="EMBL" id="KAB2584390.1"/>
    </source>
</evidence>
<reference evidence="1 2" key="1">
    <citation type="journal article" date="2017" name="Poromechanics V (2013)">
        <title>Genomic Characterization of the Arsenic-Tolerant Actinobacterium, &lt;i&gt;Rhodococcus erythropolis&lt;/i&gt; S43.</title>
        <authorList>
            <person name="Retamal-Morales G."/>
            <person name="Mehnert M."/>
            <person name="Schwabe R."/>
            <person name="Tischler D."/>
            <person name="Schloemann M."/>
            <person name="Levican G.J."/>
        </authorList>
    </citation>
    <scope>NUCLEOTIDE SEQUENCE [LARGE SCALE GENOMIC DNA]</scope>
    <source>
        <strain evidence="1 2">S43</strain>
    </source>
</reference>
<dbReference type="AlphaFoldDB" id="A0A0C2WEZ5"/>
<sequence>MADLLYSNKTARTSELGELMQLIDTYTQAKEREARVSEREGMQFFDESGEETFKPYLQYRFTGGGLKLSWEDRTSELAALKTKQEVAN</sequence>
<name>A0A0C2WEZ5_RHOER</name>
<dbReference type="Proteomes" id="UP000325576">
    <property type="component" value="Unassembled WGS sequence"/>
</dbReference>
<comment type="caution">
    <text evidence="1">The sequence shown here is derived from an EMBL/GenBank/DDBJ whole genome shotgun (WGS) entry which is preliminary data.</text>
</comment>
<organism evidence="1 2">
    <name type="scientific">Rhodococcus erythropolis</name>
    <name type="common">Arthrobacter picolinophilus</name>
    <dbReference type="NCBI Taxonomy" id="1833"/>
    <lineage>
        <taxon>Bacteria</taxon>
        <taxon>Bacillati</taxon>
        <taxon>Actinomycetota</taxon>
        <taxon>Actinomycetes</taxon>
        <taxon>Mycobacteriales</taxon>
        <taxon>Nocardiaceae</taxon>
        <taxon>Rhodococcus</taxon>
        <taxon>Rhodococcus erythropolis group</taxon>
    </lineage>
</organism>
<dbReference type="EMBL" id="MRBO01000442">
    <property type="protein sequence ID" value="KAB2584390.1"/>
    <property type="molecule type" value="Genomic_DNA"/>
</dbReference>
<evidence type="ECO:0000313" key="2">
    <source>
        <dbReference type="Proteomes" id="UP000325576"/>
    </source>
</evidence>
<accession>A0A0C2WEZ5</accession>